<dbReference type="EMBL" id="CM007900">
    <property type="protein sequence ID" value="OTG07035.1"/>
    <property type="molecule type" value="Genomic_DNA"/>
</dbReference>
<dbReference type="EMBL" id="MNCJ02000322">
    <property type="protein sequence ID" value="KAF5797865.1"/>
    <property type="molecule type" value="Genomic_DNA"/>
</dbReference>
<organism evidence="2 3">
    <name type="scientific">Helianthus annuus</name>
    <name type="common">Common sunflower</name>
    <dbReference type="NCBI Taxonomy" id="4232"/>
    <lineage>
        <taxon>Eukaryota</taxon>
        <taxon>Viridiplantae</taxon>
        <taxon>Streptophyta</taxon>
        <taxon>Embryophyta</taxon>
        <taxon>Tracheophyta</taxon>
        <taxon>Spermatophyta</taxon>
        <taxon>Magnoliopsida</taxon>
        <taxon>eudicotyledons</taxon>
        <taxon>Gunneridae</taxon>
        <taxon>Pentapetalae</taxon>
        <taxon>asterids</taxon>
        <taxon>campanulids</taxon>
        <taxon>Asterales</taxon>
        <taxon>Asteraceae</taxon>
        <taxon>Asteroideae</taxon>
        <taxon>Heliantheae alliance</taxon>
        <taxon>Heliantheae</taxon>
        <taxon>Helianthus</taxon>
    </lineage>
</organism>
<dbReference type="AlphaFoldDB" id="A0A251T7F6"/>
<name>A0A251T7F6_HELAN</name>
<keyword evidence="3" id="KW-1185">Reference proteome</keyword>
<dbReference type="Gramene" id="mRNA:HanXRQr2_Chr07g0285871">
    <property type="protein sequence ID" value="mRNA:HanXRQr2_Chr07g0285871"/>
    <property type="gene ID" value="HanXRQr2_Chr07g0285871"/>
</dbReference>
<evidence type="ECO:0000313" key="3">
    <source>
        <dbReference type="Proteomes" id="UP000215914"/>
    </source>
</evidence>
<reference evidence="1 3" key="1">
    <citation type="journal article" date="2017" name="Nature">
        <title>The sunflower genome provides insights into oil metabolism, flowering and Asterid evolution.</title>
        <authorList>
            <person name="Badouin H."/>
            <person name="Gouzy J."/>
            <person name="Grassa C.J."/>
            <person name="Murat F."/>
            <person name="Staton S.E."/>
            <person name="Cottret L."/>
            <person name="Lelandais-Briere C."/>
            <person name="Owens G.L."/>
            <person name="Carrere S."/>
            <person name="Mayjonade B."/>
            <person name="Legrand L."/>
            <person name="Gill N."/>
            <person name="Kane N.C."/>
            <person name="Bowers J.E."/>
            <person name="Hubner S."/>
            <person name="Bellec A."/>
            <person name="Berard A."/>
            <person name="Berges H."/>
            <person name="Blanchet N."/>
            <person name="Boniface M.C."/>
            <person name="Brunel D."/>
            <person name="Catrice O."/>
            <person name="Chaidir N."/>
            <person name="Claudel C."/>
            <person name="Donnadieu C."/>
            <person name="Faraut T."/>
            <person name="Fievet G."/>
            <person name="Helmstetter N."/>
            <person name="King M."/>
            <person name="Knapp S.J."/>
            <person name="Lai Z."/>
            <person name="Le Paslier M.C."/>
            <person name="Lippi Y."/>
            <person name="Lorenzon L."/>
            <person name="Mandel J.R."/>
            <person name="Marage G."/>
            <person name="Marchand G."/>
            <person name="Marquand E."/>
            <person name="Bret-Mestries E."/>
            <person name="Morien E."/>
            <person name="Nambeesan S."/>
            <person name="Nguyen T."/>
            <person name="Pegot-Espagnet P."/>
            <person name="Pouilly N."/>
            <person name="Raftis F."/>
            <person name="Sallet E."/>
            <person name="Schiex T."/>
            <person name="Thomas J."/>
            <person name="Vandecasteele C."/>
            <person name="Vares D."/>
            <person name="Vear F."/>
            <person name="Vautrin S."/>
            <person name="Crespi M."/>
            <person name="Mangin B."/>
            <person name="Burke J.M."/>
            <person name="Salse J."/>
            <person name="Munos S."/>
            <person name="Vincourt P."/>
            <person name="Rieseberg L.H."/>
            <person name="Langlade N.B."/>
        </authorList>
    </citation>
    <scope>NUCLEOTIDE SEQUENCE [LARGE SCALE GENOMIC DNA]</scope>
    <source>
        <strain evidence="3">cv. SF193</strain>
        <tissue evidence="1">Leaves</tissue>
    </source>
</reference>
<gene>
    <name evidence="2" type="ORF">HannXRQ_Chr11g0325821</name>
    <name evidence="1" type="ORF">HanXRQr2_Chr07g0285871</name>
</gene>
<reference evidence="1" key="3">
    <citation type="submission" date="2020-06" db="EMBL/GenBank/DDBJ databases">
        <title>Helianthus annuus Genome sequencing and assembly Release 2.</title>
        <authorList>
            <person name="Gouzy J."/>
            <person name="Langlade N."/>
            <person name="Munos S."/>
        </authorList>
    </citation>
    <scope>NUCLEOTIDE SEQUENCE</scope>
    <source>
        <tissue evidence="1">Leaves</tissue>
    </source>
</reference>
<evidence type="ECO:0000313" key="1">
    <source>
        <dbReference type="EMBL" id="KAF5797865.1"/>
    </source>
</evidence>
<proteinExistence type="predicted"/>
<accession>A0A251T7F6</accession>
<protein>
    <submittedName>
        <fullName evidence="2">Uncharacterized protein</fullName>
    </submittedName>
</protein>
<reference evidence="2" key="2">
    <citation type="submission" date="2017-02" db="EMBL/GenBank/DDBJ databases">
        <title>Sunflower complete genome.</title>
        <authorList>
            <person name="Langlade N."/>
            <person name="Munos S."/>
        </authorList>
    </citation>
    <scope>NUCLEOTIDE SEQUENCE [LARGE SCALE GENOMIC DNA]</scope>
    <source>
        <tissue evidence="2">Leaves</tissue>
    </source>
</reference>
<dbReference type="Proteomes" id="UP000215914">
    <property type="component" value="Chromosome 11"/>
</dbReference>
<sequence length="86" mass="9539">MVLCRQIRRLQINPCFVPTFNHRSIGMKSPIKKLSGLGLTRHHAHPSPAQLDELSGFPGYMQYMKDCCDSLLSPTVATANSAYGFS</sequence>
<evidence type="ECO:0000313" key="2">
    <source>
        <dbReference type="EMBL" id="OTG07035.1"/>
    </source>
</evidence>
<dbReference type="InParanoid" id="A0A251T7F6"/>